<dbReference type="Gene3D" id="3.30.50.10">
    <property type="entry name" value="Erythroid Transcription Factor GATA-1, subunit A"/>
    <property type="match status" value="1"/>
</dbReference>
<keyword evidence="4" id="KW-0862">Zinc</keyword>
<feature type="domain" description="GATA-type" evidence="11">
    <location>
        <begin position="54"/>
        <end position="107"/>
    </location>
</feature>
<comment type="subcellular location">
    <subcellularLocation>
        <location evidence="1">Nucleus</location>
    </subcellularLocation>
</comment>
<proteinExistence type="predicted"/>
<dbReference type="GO" id="GO:0000981">
    <property type="term" value="F:DNA-binding transcription factor activity, RNA polymerase II-specific"/>
    <property type="evidence" value="ECO:0007669"/>
    <property type="project" value="TreeGrafter"/>
</dbReference>
<comment type="caution">
    <text evidence="12">The sequence shown here is derived from an EMBL/GenBank/DDBJ whole genome shotgun (WGS) entry which is preliminary data.</text>
</comment>
<dbReference type="GO" id="GO:0000978">
    <property type="term" value="F:RNA polymerase II cis-regulatory region sequence-specific DNA binding"/>
    <property type="evidence" value="ECO:0007669"/>
    <property type="project" value="TreeGrafter"/>
</dbReference>
<keyword evidence="13" id="KW-1185">Reference proteome</keyword>
<dbReference type="SMART" id="SM00401">
    <property type="entry name" value="ZnF_GATA"/>
    <property type="match status" value="1"/>
</dbReference>
<dbReference type="PROSITE" id="PS00344">
    <property type="entry name" value="GATA_ZN_FINGER_1"/>
    <property type="match status" value="1"/>
</dbReference>
<dbReference type="GO" id="GO:0045944">
    <property type="term" value="P:positive regulation of transcription by RNA polymerase II"/>
    <property type="evidence" value="ECO:0007669"/>
    <property type="project" value="TreeGrafter"/>
</dbReference>
<keyword evidence="5" id="KW-0805">Transcription regulation</keyword>
<evidence type="ECO:0000256" key="7">
    <source>
        <dbReference type="ARBA" id="ARBA00023163"/>
    </source>
</evidence>
<dbReference type="PANTHER" id="PTHR10071:SF337">
    <property type="entry name" value="GATA-BINDING FACTOR A"/>
    <property type="match status" value="1"/>
</dbReference>
<dbReference type="PANTHER" id="PTHR10071">
    <property type="entry name" value="TRANSCRIPTION FACTOR GATA FAMILY MEMBER"/>
    <property type="match status" value="1"/>
</dbReference>
<keyword evidence="8" id="KW-0539">Nucleus</keyword>
<dbReference type="GO" id="GO:0005634">
    <property type="term" value="C:nucleus"/>
    <property type="evidence" value="ECO:0007669"/>
    <property type="project" value="UniProtKB-SubCell"/>
</dbReference>
<dbReference type="PROSITE" id="PS50114">
    <property type="entry name" value="GATA_ZN_FINGER_2"/>
    <property type="match status" value="1"/>
</dbReference>
<evidence type="ECO:0000256" key="2">
    <source>
        <dbReference type="ARBA" id="ARBA00022723"/>
    </source>
</evidence>
<keyword evidence="6" id="KW-0238">DNA-binding</keyword>
<dbReference type="InterPro" id="IPR039355">
    <property type="entry name" value="Transcription_factor_GATA"/>
</dbReference>
<reference evidence="12 13" key="1">
    <citation type="journal article" date="2024" name="BMC Genomics">
        <title>De novo assembly and annotation of Popillia japonica's genome with initial clues to its potential as an invasive pest.</title>
        <authorList>
            <person name="Cucini C."/>
            <person name="Boschi S."/>
            <person name="Funari R."/>
            <person name="Cardaioli E."/>
            <person name="Iannotti N."/>
            <person name="Marturano G."/>
            <person name="Paoli F."/>
            <person name="Bruttini M."/>
            <person name="Carapelli A."/>
            <person name="Frati F."/>
            <person name="Nardi F."/>
        </authorList>
    </citation>
    <scope>NUCLEOTIDE SEQUENCE [LARGE SCALE GENOMIC DNA]</scope>
    <source>
        <strain evidence="12">DMR45628</strain>
    </source>
</reference>
<dbReference type="SUPFAM" id="SSF57716">
    <property type="entry name" value="Glucocorticoid receptor-like (DNA-binding domain)"/>
    <property type="match status" value="1"/>
</dbReference>
<dbReference type="CDD" id="cd00202">
    <property type="entry name" value="ZnF_GATA"/>
    <property type="match status" value="1"/>
</dbReference>
<evidence type="ECO:0000256" key="5">
    <source>
        <dbReference type="ARBA" id="ARBA00023015"/>
    </source>
</evidence>
<gene>
    <name evidence="12" type="ORF">QE152_g37714</name>
</gene>
<dbReference type="GO" id="GO:0045165">
    <property type="term" value="P:cell fate commitment"/>
    <property type="evidence" value="ECO:0007669"/>
    <property type="project" value="TreeGrafter"/>
</dbReference>
<keyword evidence="2" id="KW-0479">Metal-binding</keyword>
<evidence type="ECO:0000256" key="10">
    <source>
        <dbReference type="SAM" id="MobiDB-lite"/>
    </source>
</evidence>
<feature type="region of interest" description="Disordered" evidence="10">
    <location>
        <begin position="98"/>
        <end position="136"/>
    </location>
</feature>
<dbReference type="GO" id="GO:0008270">
    <property type="term" value="F:zinc ion binding"/>
    <property type="evidence" value="ECO:0007669"/>
    <property type="project" value="UniProtKB-KW"/>
</dbReference>
<dbReference type="GO" id="GO:0000122">
    <property type="term" value="P:negative regulation of transcription by RNA polymerase II"/>
    <property type="evidence" value="ECO:0007669"/>
    <property type="project" value="TreeGrafter"/>
</dbReference>
<keyword evidence="3 9" id="KW-0863">Zinc-finger</keyword>
<evidence type="ECO:0000313" key="12">
    <source>
        <dbReference type="EMBL" id="KAK9685733.1"/>
    </source>
</evidence>
<organism evidence="12 13">
    <name type="scientific">Popillia japonica</name>
    <name type="common">Japanese beetle</name>
    <dbReference type="NCBI Taxonomy" id="7064"/>
    <lineage>
        <taxon>Eukaryota</taxon>
        <taxon>Metazoa</taxon>
        <taxon>Ecdysozoa</taxon>
        <taxon>Arthropoda</taxon>
        <taxon>Hexapoda</taxon>
        <taxon>Insecta</taxon>
        <taxon>Pterygota</taxon>
        <taxon>Neoptera</taxon>
        <taxon>Endopterygota</taxon>
        <taxon>Coleoptera</taxon>
        <taxon>Polyphaga</taxon>
        <taxon>Scarabaeiformia</taxon>
        <taxon>Scarabaeidae</taxon>
        <taxon>Rutelinae</taxon>
        <taxon>Popillia</taxon>
    </lineage>
</organism>
<evidence type="ECO:0000256" key="9">
    <source>
        <dbReference type="PROSITE-ProRule" id="PRU00094"/>
    </source>
</evidence>
<evidence type="ECO:0000259" key="11">
    <source>
        <dbReference type="PROSITE" id="PS50114"/>
    </source>
</evidence>
<feature type="compositionally biased region" description="Low complexity" evidence="10">
    <location>
        <begin position="226"/>
        <end position="243"/>
    </location>
</feature>
<keyword evidence="7" id="KW-0804">Transcription</keyword>
<feature type="region of interest" description="Disordered" evidence="10">
    <location>
        <begin position="215"/>
        <end position="243"/>
    </location>
</feature>
<evidence type="ECO:0000256" key="1">
    <source>
        <dbReference type="ARBA" id="ARBA00004123"/>
    </source>
</evidence>
<name>A0AAW1I8U6_POPJA</name>
<accession>A0AAW1I8U6</accession>
<dbReference type="FunFam" id="3.30.50.10:FF:000032">
    <property type="entry name" value="Transcription factor GATA-3"/>
    <property type="match status" value="1"/>
</dbReference>
<dbReference type="Proteomes" id="UP001458880">
    <property type="component" value="Unassembled WGS sequence"/>
</dbReference>
<dbReference type="InterPro" id="IPR000679">
    <property type="entry name" value="Znf_GATA"/>
</dbReference>
<dbReference type="AlphaFoldDB" id="A0AAW1I8U6"/>
<dbReference type="PRINTS" id="PR00619">
    <property type="entry name" value="GATAZNFINGER"/>
</dbReference>
<dbReference type="InterPro" id="IPR013088">
    <property type="entry name" value="Znf_NHR/GATA"/>
</dbReference>
<sequence>MVSCHQKKKVAAEPGTTGVGDYYKNYYTGYTNGATRAPVHVTEEKSSRRLSASRRVGLTCTNCHTSTTSLWRRNALGEPVCNACGLYFKLHGVNRPMAMKKESIQTRKRKPKGSKDSGSSNNGIPTSISSSTSNIKLDHNINPIKMEHNMNTIKLEHPSIDTYNDLRSVASISQLSHTATSSPYMYTSTPTHQRTMSPYGSAQSSPQLEYYNSIIHQTSPSPPSTQSPSPTSSHIVHNNNNNNNMKVIINGEMQGDRPTVVSLSS</sequence>
<evidence type="ECO:0000313" key="13">
    <source>
        <dbReference type="Proteomes" id="UP001458880"/>
    </source>
</evidence>
<protein>
    <submittedName>
        <fullName evidence="12">GATA zinc finger</fullName>
    </submittedName>
</protein>
<feature type="compositionally biased region" description="Low complexity" evidence="10">
    <location>
        <begin position="116"/>
        <end position="135"/>
    </location>
</feature>
<dbReference type="EMBL" id="JASPKY010000754">
    <property type="protein sequence ID" value="KAK9685733.1"/>
    <property type="molecule type" value="Genomic_DNA"/>
</dbReference>
<evidence type="ECO:0000256" key="6">
    <source>
        <dbReference type="ARBA" id="ARBA00023125"/>
    </source>
</evidence>
<evidence type="ECO:0000256" key="8">
    <source>
        <dbReference type="ARBA" id="ARBA00023242"/>
    </source>
</evidence>
<evidence type="ECO:0000256" key="3">
    <source>
        <dbReference type="ARBA" id="ARBA00022771"/>
    </source>
</evidence>
<dbReference type="Pfam" id="PF00320">
    <property type="entry name" value="GATA"/>
    <property type="match status" value="1"/>
</dbReference>
<evidence type="ECO:0000256" key="4">
    <source>
        <dbReference type="ARBA" id="ARBA00022833"/>
    </source>
</evidence>